<dbReference type="Pfam" id="PF00440">
    <property type="entry name" value="TetR_N"/>
    <property type="match status" value="1"/>
</dbReference>
<dbReference type="EMBL" id="AMRM01000017">
    <property type="protein sequence ID" value="EKF18019.1"/>
    <property type="molecule type" value="Genomic_DNA"/>
</dbReference>
<dbReference type="Proteomes" id="UP000006786">
    <property type="component" value="Unassembled WGS sequence"/>
</dbReference>
<comment type="caution">
    <text evidence="6">The sequence shown here is derived from an EMBL/GenBank/DDBJ whole genome shotgun (WGS) entry which is preliminary data.</text>
</comment>
<dbReference type="RefSeq" id="WP_008597879.1">
    <property type="nucleotide sequence ID" value="NZ_AMRM01000017.1"/>
</dbReference>
<dbReference type="InterPro" id="IPR041478">
    <property type="entry name" value="TetR_C_27"/>
</dbReference>
<dbReference type="InterPro" id="IPR001647">
    <property type="entry name" value="HTH_TetR"/>
</dbReference>
<evidence type="ECO:0000256" key="1">
    <source>
        <dbReference type="ARBA" id="ARBA00023015"/>
    </source>
</evidence>
<protein>
    <submittedName>
        <fullName evidence="6">TetR family transcriptional regulatory protein</fullName>
    </submittedName>
</protein>
<dbReference type="AlphaFoldDB" id="K2LJV0"/>
<keyword evidence="2 4" id="KW-0238">DNA-binding</keyword>
<dbReference type="Pfam" id="PF17935">
    <property type="entry name" value="TetR_C_27"/>
    <property type="match status" value="1"/>
</dbReference>
<proteinExistence type="predicted"/>
<dbReference type="STRING" id="391937.NA2_15097"/>
<dbReference type="PANTHER" id="PTHR30055">
    <property type="entry name" value="HTH-TYPE TRANSCRIPTIONAL REGULATOR RUTR"/>
    <property type="match status" value="1"/>
</dbReference>
<sequence length="199" mass="21438">MDRSAGSNDTRTRILAAAEALLRRHGPAKTNVVDVARALGMSHANVYRHFASKAALMDTLVDRWLKRGVDELTAIAEGPGAADERLADWVLAQIAIKRARVLDDPEMFEAYHAAAEARSAVAQAYVDGQRGVLVGMIREGVETGVFPKLDPEAAADALVAAMTRFFHPYFLKLDGDAPKEAEARRVLAIMIAGMKAGAV</sequence>
<evidence type="ECO:0000256" key="4">
    <source>
        <dbReference type="PROSITE-ProRule" id="PRU00335"/>
    </source>
</evidence>
<evidence type="ECO:0000313" key="7">
    <source>
        <dbReference type="Proteomes" id="UP000006786"/>
    </source>
</evidence>
<evidence type="ECO:0000256" key="3">
    <source>
        <dbReference type="ARBA" id="ARBA00023163"/>
    </source>
</evidence>
<dbReference type="PROSITE" id="PS50977">
    <property type="entry name" value="HTH_TETR_2"/>
    <property type="match status" value="1"/>
</dbReference>
<keyword evidence="1" id="KW-0805">Transcription regulation</keyword>
<dbReference type="eggNOG" id="COG1309">
    <property type="taxonomic scope" value="Bacteria"/>
</dbReference>
<organism evidence="6 7">
    <name type="scientific">Nitratireductor pacificus pht-3B</name>
    <dbReference type="NCBI Taxonomy" id="391937"/>
    <lineage>
        <taxon>Bacteria</taxon>
        <taxon>Pseudomonadati</taxon>
        <taxon>Pseudomonadota</taxon>
        <taxon>Alphaproteobacteria</taxon>
        <taxon>Hyphomicrobiales</taxon>
        <taxon>Phyllobacteriaceae</taxon>
        <taxon>Nitratireductor</taxon>
    </lineage>
</organism>
<dbReference type="InterPro" id="IPR036271">
    <property type="entry name" value="Tet_transcr_reg_TetR-rel_C_sf"/>
</dbReference>
<keyword evidence="3" id="KW-0804">Transcription</keyword>
<gene>
    <name evidence="6" type="ORF">NA2_15097</name>
</gene>
<evidence type="ECO:0000313" key="6">
    <source>
        <dbReference type="EMBL" id="EKF18019.1"/>
    </source>
</evidence>
<keyword evidence="7" id="KW-1185">Reference proteome</keyword>
<dbReference type="GO" id="GO:0003700">
    <property type="term" value="F:DNA-binding transcription factor activity"/>
    <property type="evidence" value="ECO:0007669"/>
    <property type="project" value="TreeGrafter"/>
</dbReference>
<dbReference type="Gene3D" id="1.10.357.10">
    <property type="entry name" value="Tetracycline Repressor, domain 2"/>
    <property type="match status" value="1"/>
</dbReference>
<evidence type="ECO:0000259" key="5">
    <source>
        <dbReference type="PROSITE" id="PS50977"/>
    </source>
</evidence>
<feature type="DNA-binding region" description="H-T-H motif" evidence="4">
    <location>
        <begin position="31"/>
        <end position="50"/>
    </location>
</feature>
<reference evidence="6 7" key="1">
    <citation type="journal article" date="2012" name="J. Bacteriol.">
        <title>Genome Sequence of Nitratireductor pacificus Type Strain pht-3B.</title>
        <authorList>
            <person name="Lai Q."/>
            <person name="Li G."/>
            <person name="Shao Z."/>
        </authorList>
    </citation>
    <scope>NUCLEOTIDE SEQUENCE [LARGE SCALE GENOMIC DNA]</scope>
    <source>
        <strain evidence="7">pht-3B</strain>
    </source>
</reference>
<dbReference type="SUPFAM" id="SSF48498">
    <property type="entry name" value="Tetracyclin repressor-like, C-terminal domain"/>
    <property type="match status" value="1"/>
</dbReference>
<name>K2LJV0_9HYPH</name>
<dbReference type="OrthoDB" id="9802802at2"/>
<dbReference type="PRINTS" id="PR00455">
    <property type="entry name" value="HTHTETR"/>
</dbReference>
<feature type="domain" description="HTH tetR-type" evidence="5">
    <location>
        <begin position="8"/>
        <end position="68"/>
    </location>
</feature>
<dbReference type="InterPro" id="IPR009057">
    <property type="entry name" value="Homeodomain-like_sf"/>
</dbReference>
<dbReference type="PATRIC" id="fig|391937.3.peg.3104"/>
<dbReference type="InterPro" id="IPR050109">
    <property type="entry name" value="HTH-type_TetR-like_transc_reg"/>
</dbReference>
<accession>K2LJV0</accession>
<dbReference type="PANTHER" id="PTHR30055:SF151">
    <property type="entry name" value="TRANSCRIPTIONAL REGULATORY PROTEIN"/>
    <property type="match status" value="1"/>
</dbReference>
<evidence type="ECO:0000256" key="2">
    <source>
        <dbReference type="ARBA" id="ARBA00023125"/>
    </source>
</evidence>
<dbReference type="SUPFAM" id="SSF46689">
    <property type="entry name" value="Homeodomain-like"/>
    <property type="match status" value="1"/>
</dbReference>
<dbReference type="GO" id="GO:0000976">
    <property type="term" value="F:transcription cis-regulatory region binding"/>
    <property type="evidence" value="ECO:0007669"/>
    <property type="project" value="TreeGrafter"/>
</dbReference>